<keyword evidence="1" id="KW-0812">Transmembrane</keyword>
<feature type="transmembrane region" description="Helical" evidence="1">
    <location>
        <begin position="41"/>
        <end position="57"/>
    </location>
</feature>
<organism evidence="2 3">
    <name type="scientific">Heterorhabditis bacteriophora</name>
    <name type="common">Entomopathogenic nematode worm</name>
    <dbReference type="NCBI Taxonomy" id="37862"/>
    <lineage>
        <taxon>Eukaryota</taxon>
        <taxon>Metazoa</taxon>
        <taxon>Ecdysozoa</taxon>
        <taxon>Nematoda</taxon>
        <taxon>Chromadorea</taxon>
        <taxon>Rhabditida</taxon>
        <taxon>Rhabditina</taxon>
        <taxon>Rhabditomorpha</taxon>
        <taxon>Strongyloidea</taxon>
        <taxon>Heterorhabditidae</taxon>
        <taxon>Heterorhabditis</taxon>
    </lineage>
</organism>
<keyword evidence="2" id="KW-1185">Reference proteome</keyword>
<keyword evidence="1" id="KW-0472">Membrane</keyword>
<keyword evidence="1" id="KW-1133">Transmembrane helix</keyword>
<dbReference type="Proteomes" id="UP000095283">
    <property type="component" value="Unplaced"/>
</dbReference>
<dbReference type="WBParaSite" id="Hba_14074">
    <property type="protein sequence ID" value="Hba_14074"/>
    <property type="gene ID" value="Hba_14074"/>
</dbReference>
<protein>
    <submittedName>
        <fullName evidence="3">EXS domain-containing protein</fullName>
    </submittedName>
</protein>
<proteinExistence type="predicted"/>
<evidence type="ECO:0000313" key="3">
    <source>
        <dbReference type="WBParaSite" id="Hba_14074"/>
    </source>
</evidence>
<evidence type="ECO:0000256" key="1">
    <source>
        <dbReference type="SAM" id="Phobius"/>
    </source>
</evidence>
<dbReference type="AlphaFoldDB" id="A0A1I7X996"/>
<reference evidence="3" key="1">
    <citation type="submission" date="2016-11" db="UniProtKB">
        <authorList>
            <consortium name="WormBaseParasite"/>
        </authorList>
    </citation>
    <scope>IDENTIFICATION</scope>
</reference>
<feature type="transmembrane region" description="Helical" evidence="1">
    <location>
        <begin position="121"/>
        <end position="141"/>
    </location>
</feature>
<name>A0A1I7X996_HETBA</name>
<evidence type="ECO:0000313" key="2">
    <source>
        <dbReference type="Proteomes" id="UP000095283"/>
    </source>
</evidence>
<accession>A0A1I7X996</accession>
<sequence>MGAILAAPACAASDHWFCQGLSDIAGISCARATGFQAVYRFFKYILLIGLTVGFFYIRSENLSTRPLVPLFVYFYSLKTDEKVTHSFLCNLDTACNPSLISILTNITGPGDSEDRVDPSHFPQLTISLCGFGLFFMAWFLVYERLAEQLKVDQETWMRRLLSSTTIN</sequence>